<dbReference type="AlphaFoldDB" id="A0A560GVM0"/>
<dbReference type="InterPro" id="IPR011051">
    <property type="entry name" value="RmlC_Cupin_sf"/>
</dbReference>
<accession>A0A560GVM0</accession>
<organism evidence="2 3">
    <name type="scientific">Nitrospirillum amazonense</name>
    <dbReference type="NCBI Taxonomy" id="28077"/>
    <lineage>
        <taxon>Bacteria</taxon>
        <taxon>Pseudomonadati</taxon>
        <taxon>Pseudomonadota</taxon>
        <taxon>Alphaproteobacteria</taxon>
        <taxon>Rhodospirillales</taxon>
        <taxon>Azospirillaceae</taxon>
        <taxon>Nitrospirillum</taxon>
    </lineage>
</organism>
<keyword evidence="3" id="KW-1185">Reference proteome</keyword>
<gene>
    <name evidence="2" type="ORF">FBZ90_11364</name>
</gene>
<sequence>MKSADADIADYLLGLMRGDRRARQYRVAAPDAAPDTDQELARIEAQLGALDLALAEPPPAGLLGPILARIDREAADLAAAPGTDTVRHQDGVWLPLSPGVRSKLLRVDGRTGRRTMLIRMEPGAPYQSHAHAGGDEECLVIEGDLRFGDLLLEAGDFHVARHTTWHATAVSQQGCLLLVSVG</sequence>
<dbReference type="EMBL" id="VITR01000013">
    <property type="protein sequence ID" value="TWB38072.1"/>
    <property type="molecule type" value="Genomic_DNA"/>
</dbReference>
<evidence type="ECO:0000313" key="3">
    <source>
        <dbReference type="Proteomes" id="UP000315751"/>
    </source>
</evidence>
<dbReference type="Proteomes" id="UP000315751">
    <property type="component" value="Unassembled WGS sequence"/>
</dbReference>
<dbReference type="OrthoDB" id="9801227at2"/>
<dbReference type="Gene3D" id="2.60.120.10">
    <property type="entry name" value="Jelly Rolls"/>
    <property type="match status" value="1"/>
</dbReference>
<dbReference type="InterPro" id="IPR014710">
    <property type="entry name" value="RmlC-like_jellyroll"/>
</dbReference>
<comment type="caution">
    <text evidence="2">The sequence shown here is derived from an EMBL/GenBank/DDBJ whole genome shotgun (WGS) entry which is preliminary data.</text>
</comment>
<protein>
    <submittedName>
        <fullName evidence="2">Anti-sigma factor ChrR (Cupin superfamily)</fullName>
    </submittedName>
</protein>
<reference evidence="2 3" key="1">
    <citation type="submission" date="2019-06" db="EMBL/GenBank/DDBJ databases">
        <title>Genomic Encyclopedia of Type Strains, Phase IV (KMG-V): Genome sequencing to study the core and pangenomes of soil and plant-associated prokaryotes.</title>
        <authorList>
            <person name="Whitman W."/>
        </authorList>
    </citation>
    <scope>NUCLEOTIDE SEQUENCE [LARGE SCALE GENOMIC DNA]</scope>
    <source>
        <strain evidence="2 3">BR 11622</strain>
    </source>
</reference>
<dbReference type="Pfam" id="PF12973">
    <property type="entry name" value="Cupin_7"/>
    <property type="match status" value="1"/>
</dbReference>
<evidence type="ECO:0000313" key="2">
    <source>
        <dbReference type="EMBL" id="TWB38072.1"/>
    </source>
</evidence>
<evidence type="ECO:0000259" key="1">
    <source>
        <dbReference type="Pfam" id="PF12973"/>
    </source>
</evidence>
<feature type="domain" description="ChrR-like cupin" evidence="1">
    <location>
        <begin position="85"/>
        <end position="181"/>
    </location>
</feature>
<dbReference type="RefSeq" id="WP_145734822.1">
    <property type="nucleotide sequence ID" value="NZ_VITR01000013.1"/>
</dbReference>
<proteinExistence type="predicted"/>
<name>A0A560GVM0_9PROT</name>
<dbReference type="InterPro" id="IPR025979">
    <property type="entry name" value="ChrR-like_cupin_dom"/>
</dbReference>
<dbReference type="SUPFAM" id="SSF51182">
    <property type="entry name" value="RmlC-like cupins"/>
    <property type="match status" value="1"/>
</dbReference>